<sequence>MLSDSKEGNHDDKIDRAKKELLDERGKRMVGRQLIAPEDQEKLVRREKVYSGERSLRQSVHAGKLTRIPSRRSCSRKKGRHAKFMLNKVIQQGEESEKEEEESRGIELCKKKILMGEKCRPLNKSGILQYDENGFLLLEEP</sequence>
<evidence type="ECO:0000313" key="3">
    <source>
        <dbReference type="Proteomes" id="UP001630127"/>
    </source>
</evidence>
<dbReference type="EMBL" id="JBJUIK010000010">
    <property type="protein sequence ID" value="KAL3515995.1"/>
    <property type="molecule type" value="Genomic_DNA"/>
</dbReference>
<organism evidence="2 3">
    <name type="scientific">Cinchona calisaya</name>
    <dbReference type="NCBI Taxonomy" id="153742"/>
    <lineage>
        <taxon>Eukaryota</taxon>
        <taxon>Viridiplantae</taxon>
        <taxon>Streptophyta</taxon>
        <taxon>Embryophyta</taxon>
        <taxon>Tracheophyta</taxon>
        <taxon>Spermatophyta</taxon>
        <taxon>Magnoliopsida</taxon>
        <taxon>eudicotyledons</taxon>
        <taxon>Gunneridae</taxon>
        <taxon>Pentapetalae</taxon>
        <taxon>asterids</taxon>
        <taxon>lamiids</taxon>
        <taxon>Gentianales</taxon>
        <taxon>Rubiaceae</taxon>
        <taxon>Cinchonoideae</taxon>
        <taxon>Cinchoneae</taxon>
        <taxon>Cinchona</taxon>
    </lineage>
</organism>
<evidence type="ECO:0000313" key="2">
    <source>
        <dbReference type="EMBL" id="KAL3515995.1"/>
    </source>
</evidence>
<reference evidence="2 3" key="1">
    <citation type="submission" date="2024-11" db="EMBL/GenBank/DDBJ databases">
        <title>A near-complete genome assembly of Cinchona calisaya.</title>
        <authorList>
            <person name="Lian D.C."/>
            <person name="Zhao X.W."/>
            <person name="Wei L."/>
        </authorList>
    </citation>
    <scope>NUCLEOTIDE SEQUENCE [LARGE SCALE GENOMIC DNA]</scope>
    <source>
        <tissue evidence="2">Nenye</tissue>
    </source>
</reference>
<dbReference type="PANTHER" id="PTHR33237:SF39">
    <property type="match status" value="1"/>
</dbReference>
<name>A0ABD2ZCE5_9GENT</name>
<dbReference type="AlphaFoldDB" id="A0ABD2ZCE5"/>
<dbReference type="Proteomes" id="UP001630127">
    <property type="component" value="Unassembled WGS sequence"/>
</dbReference>
<feature type="region of interest" description="Disordered" evidence="1">
    <location>
        <begin position="1"/>
        <end position="21"/>
    </location>
</feature>
<gene>
    <name evidence="2" type="ORF">ACH5RR_022897</name>
</gene>
<protein>
    <submittedName>
        <fullName evidence="2">Uncharacterized protein</fullName>
    </submittedName>
</protein>
<comment type="caution">
    <text evidence="2">The sequence shown here is derived from an EMBL/GenBank/DDBJ whole genome shotgun (WGS) entry which is preliminary data.</text>
</comment>
<keyword evidence="3" id="KW-1185">Reference proteome</keyword>
<evidence type="ECO:0000256" key="1">
    <source>
        <dbReference type="SAM" id="MobiDB-lite"/>
    </source>
</evidence>
<dbReference type="PANTHER" id="PTHR33237">
    <property type="entry name" value="F2P16.13 PROTEIN-RELATED"/>
    <property type="match status" value="1"/>
</dbReference>
<proteinExistence type="predicted"/>
<accession>A0ABD2ZCE5</accession>